<evidence type="ECO:0000313" key="2">
    <source>
        <dbReference type="Proteomes" id="UP000821845"/>
    </source>
</evidence>
<accession>A0ACB7TER1</accession>
<organism evidence="1 2">
    <name type="scientific">Hyalomma asiaticum</name>
    <name type="common">Tick</name>
    <dbReference type="NCBI Taxonomy" id="266040"/>
    <lineage>
        <taxon>Eukaryota</taxon>
        <taxon>Metazoa</taxon>
        <taxon>Ecdysozoa</taxon>
        <taxon>Arthropoda</taxon>
        <taxon>Chelicerata</taxon>
        <taxon>Arachnida</taxon>
        <taxon>Acari</taxon>
        <taxon>Parasitiformes</taxon>
        <taxon>Ixodida</taxon>
        <taxon>Ixodoidea</taxon>
        <taxon>Ixodidae</taxon>
        <taxon>Hyalomminae</taxon>
        <taxon>Hyalomma</taxon>
    </lineage>
</organism>
<keyword evidence="2" id="KW-1185">Reference proteome</keyword>
<evidence type="ECO:0000313" key="1">
    <source>
        <dbReference type="EMBL" id="KAH6945515.1"/>
    </source>
</evidence>
<proteinExistence type="predicted"/>
<dbReference type="Proteomes" id="UP000821845">
    <property type="component" value="Chromosome 1"/>
</dbReference>
<sequence>MKVAGLLLVQTLRATAAALVQEKCVSSREIVCLPSHCSGPTGSPRPERPLDEALGQGDPRTTQRTSCKFWRSSGRKRAPPAPHLERRRTGNLERATSTVPARTTPRGSGGQRASSSDATPTSDPASRQTQRREHRGSKSDTAADATDSRVQIRAFKPRQVPRKHDGNESGNGGGDQNRDTPAPSISEKEMEYRLKLAEEERRSLEIKLQIANLKGIAHRGRQMSRAIRRPRAAK</sequence>
<gene>
    <name evidence="1" type="ORF">HPB50_008826</name>
</gene>
<name>A0ACB7TER1_HYAAI</name>
<reference evidence="1" key="1">
    <citation type="submission" date="2020-05" db="EMBL/GenBank/DDBJ databases">
        <title>Large-scale comparative analyses of tick genomes elucidate their genetic diversity and vector capacities.</title>
        <authorList>
            <person name="Jia N."/>
            <person name="Wang J."/>
            <person name="Shi W."/>
            <person name="Du L."/>
            <person name="Sun Y."/>
            <person name="Zhan W."/>
            <person name="Jiang J."/>
            <person name="Wang Q."/>
            <person name="Zhang B."/>
            <person name="Ji P."/>
            <person name="Sakyi L.B."/>
            <person name="Cui X."/>
            <person name="Yuan T."/>
            <person name="Jiang B."/>
            <person name="Yang W."/>
            <person name="Lam T.T.-Y."/>
            <person name="Chang Q."/>
            <person name="Ding S."/>
            <person name="Wang X."/>
            <person name="Zhu J."/>
            <person name="Ruan X."/>
            <person name="Zhao L."/>
            <person name="Wei J."/>
            <person name="Que T."/>
            <person name="Du C."/>
            <person name="Cheng J."/>
            <person name="Dai P."/>
            <person name="Han X."/>
            <person name="Huang E."/>
            <person name="Gao Y."/>
            <person name="Liu J."/>
            <person name="Shao H."/>
            <person name="Ye R."/>
            <person name="Li L."/>
            <person name="Wei W."/>
            <person name="Wang X."/>
            <person name="Wang C."/>
            <person name="Yang T."/>
            <person name="Huo Q."/>
            <person name="Li W."/>
            <person name="Guo W."/>
            <person name="Chen H."/>
            <person name="Zhou L."/>
            <person name="Ni X."/>
            <person name="Tian J."/>
            <person name="Zhou Y."/>
            <person name="Sheng Y."/>
            <person name="Liu T."/>
            <person name="Pan Y."/>
            <person name="Xia L."/>
            <person name="Li J."/>
            <person name="Zhao F."/>
            <person name="Cao W."/>
        </authorList>
    </citation>
    <scope>NUCLEOTIDE SEQUENCE</scope>
    <source>
        <strain evidence="1">Hyas-2018</strain>
    </source>
</reference>
<dbReference type="EMBL" id="CM023481">
    <property type="protein sequence ID" value="KAH6945515.1"/>
    <property type="molecule type" value="Genomic_DNA"/>
</dbReference>
<protein>
    <submittedName>
        <fullName evidence="1">Uncharacterized protein</fullName>
    </submittedName>
</protein>
<comment type="caution">
    <text evidence="1">The sequence shown here is derived from an EMBL/GenBank/DDBJ whole genome shotgun (WGS) entry which is preliminary data.</text>
</comment>